<comment type="similarity">
    <text evidence="1">Belongs to the AB hydrolase superfamily. AB hydrolase 2 family.</text>
</comment>
<dbReference type="PANTHER" id="PTHR10655">
    <property type="entry name" value="LYSOPHOSPHOLIPASE-RELATED"/>
    <property type="match status" value="1"/>
</dbReference>
<dbReference type="Proteomes" id="UP000248916">
    <property type="component" value="Unassembled WGS sequence"/>
</dbReference>
<keyword evidence="2" id="KW-0378">Hydrolase</keyword>
<dbReference type="Gene3D" id="3.40.50.1820">
    <property type="entry name" value="alpha/beta hydrolase"/>
    <property type="match status" value="1"/>
</dbReference>
<gene>
    <name evidence="5" type="ORF">LX81_04021</name>
</gene>
<dbReference type="Pfam" id="PF02230">
    <property type="entry name" value="Abhydrolase_2"/>
    <property type="match status" value="1"/>
</dbReference>
<name>A0A2W7N314_9RHOB</name>
<dbReference type="PANTHER" id="PTHR10655:SF17">
    <property type="entry name" value="LYSOPHOSPHOLIPASE-LIKE PROTEIN 1"/>
    <property type="match status" value="1"/>
</dbReference>
<dbReference type="InterPro" id="IPR050565">
    <property type="entry name" value="LYPA1-2/EST-like"/>
</dbReference>
<dbReference type="EMBL" id="QKZL01000035">
    <property type="protein sequence ID" value="PZX11204.1"/>
    <property type="molecule type" value="Genomic_DNA"/>
</dbReference>
<protein>
    <submittedName>
        <fullName evidence="5">Phospholipase/carboxylesterase/glyoxalase family protein</fullName>
    </submittedName>
</protein>
<feature type="domain" description="Phospholipase/carboxylesterase/thioesterase" evidence="4">
    <location>
        <begin position="67"/>
        <end position="143"/>
    </location>
</feature>
<evidence type="ECO:0000259" key="4">
    <source>
        <dbReference type="Pfam" id="PF02230"/>
    </source>
</evidence>
<dbReference type="InterPro" id="IPR003140">
    <property type="entry name" value="PLipase/COase/thioEstase"/>
</dbReference>
<dbReference type="GO" id="GO:0016787">
    <property type="term" value="F:hydrolase activity"/>
    <property type="evidence" value="ECO:0007669"/>
    <property type="project" value="UniProtKB-KW"/>
</dbReference>
<comment type="caution">
    <text evidence="5">The sequence shown here is derived from an EMBL/GenBank/DDBJ whole genome shotgun (WGS) entry which is preliminary data.</text>
</comment>
<dbReference type="InterPro" id="IPR029058">
    <property type="entry name" value="AB_hydrolase_fold"/>
</dbReference>
<keyword evidence="6" id="KW-1185">Reference proteome</keyword>
<evidence type="ECO:0000256" key="1">
    <source>
        <dbReference type="ARBA" id="ARBA00006499"/>
    </source>
</evidence>
<dbReference type="SUPFAM" id="SSF53474">
    <property type="entry name" value="alpha/beta-Hydrolases"/>
    <property type="match status" value="1"/>
</dbReference>
<evidence type="ECO:0000256" key="3">
    <source>
        <dbReference type="SAM" id="MobiDB-lite"/>
    </source>
</evidence>
<sequence length="232" mass="23703">MMVASRTAGSGPHAGQRLASAGPSVGHARLVMVMLHGRGAGPEDMLGLHDHLALPDVAALAPAAAGNSWWPDSFLAPLGANEPGLSSGLSVITALLDDLERAGIVPERTVLAGFSQGACLALEATARLARPFRAVAALSGGLVGTGDADGPPRPDLYGRSDKRFDYNGSLADVPVLIGCHERDPHIPIARVRRSAEVLAGMGAMVDTLVIPGAGHGVVAEEAAWLRGQLNAA</sequence>
<dbReference type="OrthoDB" id="9801763at2"/>
<dbReference type="RefSeq" id="WP_111539006.1">
    <property type="nucleotide sequence ID" value="NZ_QKZL01000035.1"/>
</dbReference>
<proteinExistence type="inferred from homology"/>
<reference evidence="5 6" key="1">
    <citation type="submission" date="2018-06" db="EMBL/GenBank/DDBJ databases">
        <title>Genomic Encyclopedia of Archaeal and Bacterial Type Strains, Phase II (KMG-II): from individual species to whole genera.</title>
        <authorList>
            <person name="Goeker M."/>
        </authorList>
    </citation>
    <scope>NUCLEOTIDE SEQUENCE [LARGE SCALE GENOMIC DNA]</scope>
    <source>
        <strain evidence="5 6">DSM 22009</strain>
    </source>
</reference>
<evidence type="ECO:0000256" key="2">
    <source>
        <dbReference type="ARBA" id="ARBA00022801"/>
    </source>
</evidence>
<organism evidence="5 6">
    <name type="scientific">Palleronia aestuarii</name>
    <dbReference type="NCBI Taxonomy" id="568105"/>
    <lineage>
        <taxon>Bacteria</taxon>
        <taxon>Pseudomonadati</taxon>
        <taxon>Pseudomonadota</taxon>
        <taxon>Alphaproteobacteria</taxon>
        <taxon>Rhodobacterales</taxon>
        <taxon>Roseobacteraceae</taxon>
        <taxon>Palleronia</taxon>
    </lineage>
</organism>
<dbReference type="AlphaFoldDB" id="A0A2W7N314"/>
<accession>A0A2W7N314</accession>
<evidence type="ECO:0000313" key="6">
    <source>
        <dbReference type="Proteomes" id="UP000248916"/>
    </source>
</evidence>
<evidence type="ECO:0000313" key="5">
    <source>
        <dbReference type="EMBL" id="PZX11204.1"/>
    </source>
</evidence>
<feature type="region of interest" description="Disordered" evidence="3">
    <location>
        <begin position="1"/>
        <end position="21"/>
    </location>
</feature>